<sequence length="136" mass="14933">MSYGCSSTATIFPRTRSYGCSSTAPTSPRTQVIWVFKHCTYIPQDSSHMGVQALHLYPPGFKSYGCSSTGPTFTRTQSLCQMCVPELLIHFPEHSHMGVPALPLHSPGLSHTYVQALLIYCPGNTHERSRTAPICS</sequence>
<protein>
    <submittedName>
        <fullName evidence="1">Uncharacterized protein</fullName>
    </submittedName>
</protein>
<dbReference type="AlphaFoldDB" id="A0A9D4K560"/>
<dbReference type="Proteomes" id="UP000828390">
    <property type="component" value="Unassembled WGS sequence"/>
</dbReference>
<evidence type="ECO:0000313" key="1">
    <source>
        <dbReference type="EMBL" id="KAH3833243.1"/>
    </source>
</evidence>
<accession>A0A9D4K560</accession>
<reference evidence="1" key="2">
    <citation type="submission" date="2020-11" db="EMBL/GenBank/DDBJ databases">
        <authorList>
            <person name="McCartney M.A."/>
            <person name="Auch B."/>
            <person name="Kono T."/>
            <person name="Mallez S."/>
            <person name="Becker A."/>
            <person name="Gohl D.M."/>
            <person name="Silverstein K.A.T."/>
            <person name="Koren S."/>
            <person name="Bechman K.B."/>
            <person name="Herman A."/>
            <person name="Abrahante J.E."/>
            <person name="Garbe J."/>
        </authorList>
    </citation>
    <scope>NUCLEOTIDE SEQUENCE</scope>
    <source>
        <strain evidence="1">Duluth1</strain>
        <tissue evidence="1">Whole animal</tissue>
    </source>
</reference>
<dbReference type="EMBL" id="JAIWYP010000004">
    <property type="protein sequence ID" value="KAH3833243.1"/>
    <property type="molecule type" value="Genomic_DNA"/>
</dbReference>
<reference evidence="1" key="1">
    <citation type="journal article" date="2019" name="bioRxiv">
        <title>The Genome of the Zebra Mussel, Dreissena polymorpha: A Resource for Invasive Species Research.</title>
        <authorList>
            <person name="McCartney M.A."/>
            <person name="Auch B."/>
            <person name="Kono T."/>
            <person name="Mallez S."/>
            <person name="Zhang Y."/>
            <person name="Obille A."/>
            <person name="Becker A."/>
            <person name="Abrahante J.E."/>
            <person name="Garbe J."/>
            <person name="Badalamenti J.P."/>
            <person name="Herman A."/>
            <person name="Mangelson H."/>
            <person name="Liachko I."/>
            <person name="Sullivan S."/>
            <person name="Sone E.D."/>
            <person name="Koren S."/>
            <person name="Silverstein K.A.T."/>
            <person name="Beckman K.B."/>
            <person name="Gohl D.M."/>
        </authorList>
    </citation>
    <scope>NUCLEOTIDE SEQUENCE</scope>
    <source>
        <strain evidence="1">Duluth1</strain>
        <tissue evidence="1">Whole animal</tissue>
    </source>
</reference>
<organism evidence="1 2">
    <name type="scientific">Dreissena polymorpha</name>
    <name type="common">Zebra mussel</name>
    <name type="synonym">Mytilus polymorpha</name>
    <dbReference type="NCBI Taxonomy" id="45954"/>
    <lineage>
        <taxon>Eukaryota</taxon>
        <taxon>Metazoa</taxon>
        <taxon>Spiralia</taxon>
        <taxon>Lophotrochozoa</taxon>
        <taxon>Mollusca</taxon>
        <taxon>Bivalvia</taxon>
        <taxon>Autobranchia</taxon>
        <taxon>Heteroconchia</taxon>
        <taxon>Euheterodonta</taxon>
        <taxon>Imparidentia</taxon>
        <taxon>Neoheterodontei</taxon>
        <taxon>Myida</taxon>
        <taxon>Dreissenoidea</taxon>
        <taxon>Dreissenidae</taxon>
        <taxon>Dreissena</taxon>
    </lineage>
</organism>
<comment type="caution">
    <text evidence="1">The sequence shown here is derived from an EMBL/GenBank/DDBJ whole genome shotgun (WGS) entry which is preliminary data.</text>
</comment>
<keyword evidence="2" id="KW-1185">Reference proteome</keyword>
<name>A0A9D4K560_DREPO</name>
<gene>
    <name evidence="1" type="ORF">DPMN_106548</name>
</gene>
<evidence type="ECO:0000313" key="2">
    <source>
        <dbReference type="Proteomes" id="UP000828390"/>
    </source>
</evidence>
<proteinExistence type="predicted"/>